<sequence length="202" mass="21655">MYKKLFAVCALLFTVSFSANAALITIESADANFGNNTNVDLAGYWAGLDADDISSEAFTAATMLFSGSQFNNSIYKMTINLFPGTERQFSFFAGLDAGNGAELFHNGALIADINSNLWWSKRWSNNSVIAQNMQLGAGSNQLTFFWAENSNSGGNSFEFAIDGAERAALSVNNVQAQVPTPGTLGLFALTLIGLSLFGRRKG</sequence>
<feature type="transmembrane region" description="Helical" evidence="1">
    <location>
        <begin position="178"/>
        <end position="197"/>
    </location>
</feature>
<reference evidence="3" key="1">
    <citation type="journal article" date="2014" name="Int. J. Syst. Evol. Microbiol.">
        <title>Complete genome sequence of Corynebacterium casei LMG S-19264T (=DSM 44701T), isolated from a smear-ripened cheese.</title>
        <authorList>
            <consortium name="US DOE Joint Genome Institute (JGI-PGF)"/>
            <person name="Walter F."/>
            <person name="Albersmeier A."/>
            <person name="Kalinowski J."/>
            <person name="Ruckert C."/>
        </authorList>
    </citation>
    <scope>NUCLEOTIDE SEQUENCE</scope>
    <source>
        <strain evidence="3">KCTC 22164</strain>
    </source>
</reference>
<keyword evidence="1" id="KW-1133">Transmembrane helix</keyword>
<evidence type="ECO:0000313" key="3">
    <source>
        <dbReference type="EMBL" id="GGW84469.1"/>
    </source>
</evidence>
<keyword evidence="1" id="KW-0812">Transmembrane</keyword>
<keyword evidence="4" id="KW-1185">Reference proteome</keyword>
<evidence type="ECO:0000256" key="2">
    <source>
        <dbReference type="SAM" id="SignalP"/>
    </source>
</evidence>
<name>A0A918JKG9_9ALTE</name>
<proteinExistence type="predicted"/>
<dbReference type="RefSeq" id="WP_189405502.1">
    <property type="nucleotide sequence ID" value="NZ_BMXP01000003.1"/>
</dbReference>
<evidence type="ECO:0008006" key="5">
    <source>
        <dbReference type="Google" id="ProtNLM"/>
    </source>
</evidence>
<reference evidence="3" key="2">
    <citation type="submission" date="2020-09" db="EMBL/GenBank/DDBJ databases">
        <authorList>
            <person name="Sun Q."/>
            <person name="Kim S."/>
        </authorList>
    </citation>
    <scope>NUCLEOTIDE SEQUENCE</scope>
    <source>
        <strain evidence="3">KCTC 22164</strain>
    </source>
</reference>
<keyword evidence="1" id="KW-0472">Membrane</keyword>
<dbReference type="NCBIfam" id="NF038118">
    <property type="entry name" value="PEP_CTERM_CCXG"/>
    <property type="match status" value="1"/>
</dbReference>
<comment type="caution">
    <text evidence="3">The sequence shown here is derived from an EMBL/GenBank/DDBJ whole genome shotgun (WGS) entry which is preliminary data.</text>
</comment>
<organism evidence="3 4">
    <name type="scientific">Alteromonas halophila</name>
    <dbReference type="NCBI Taxonomy" id="516698"/>
    <lineage>
        <taxon>Bacteria</taxon>
        <taxon>Pseudomonadati</taxon>
        <taxon>Pseudomonadota</taxon>
        <taxon>Gammaproteobacteria</taxon>
        <taxon>Alteromonadales</taxon>
        <taxon>Alteromonadaceae</taxon>
        <taxon>Alteromonas/Salinimonas group</taxon>
        <taxon>Alteromonas</taxon>
    </lineage>
</organism>
<feature type="signal peptide" evidence="2">
    <location>
        <begin position="1"/>
        <end position="21"/>
    </location>
</feature>
<protein>
    <recommendedName>
        <fullName evidence="5">PEP-CTERM sorting domain-containing protein</fullName>
    </recommendedName>
</protein>
<accession>A0A918JKG9</accession>
<dbReference type="Proteomes" id="UP000631300">
    <property type="component" value="Unassembled WGS sequence"/>
</dbReference>
<feature type="chain" id="PRO_5037871582" description="PEP-CTERM sorting domain-containing protein" evidence="2">
    <location>
        <begin position="22"/>
        <end position="202"/>
    </location>
</feature>
<gene>
    <name evidence="3" type="ORF">GCM10007391_17750</name>
</gene>
<evidence type="ECO:0000256" key="1">
    <source>
        <dbReference type="SAM" id="Phobius"/>
    </source>
</evidence>
<evidence type="ECO:0000313" key="4">
    <source>
        <dbReference type="Proteomes" id="UP000631300"/>
    </source>
</evidence>
<dbReference type="EMBL" id="BMXP01000003">
    <property type="protein sequence ID" value="GGW84469.1"/>
    <property type="molecule type" value="Genomic_DNA"/>
</dbReference>
<dbReference type="AlphaFoldDB" id="A0A918JKG9"/>
<keyword evidence="2" id="KW-0732">Signal</keyword>